<gene>
    <name evidence="1" type="ORF">Amon02_000272400</name>
</gene>
<reference evidence="1" key="1">
    <citation type="submission" date="2023-04" db="EMBL/GenBank/DDBJ databases">
        <title>Ambrosiozyma monospora NBRC 10751.</title>
        <authorList>
            <person name="Ichikawa N."/>
            <person name="Sato H."/>
            <person name="Tonouchi N."/>
        </authorList>
    </citation>
    <scope>NUCLEOTIDE SEQUENCE</scope>
    <source>
        <strain evidence="1">NBRC 10751</strain>
    </source>
</reference>
<evidence type="ECO:0000313" key="1">
    <source>
        <dbReference type="EMBL" id="GME76695.1"/>
    </source>
</evidence>
<proteinExistence type="predicted"/>
<sequence>MIQDQAKKKRNEAVKRKLDGNTYHLPFIFAIGPTDLWNRPEIRDGGKHGLKVHDLNKSIKARITTFCLSWCTGEQSNSNSNSFVDHVAVDGSIDDRTKRPANYKIFSELCIREPIPPDDENWMKVKWRDH</sequence>
<organism evidence="1 2">
    <name type="scientific">Ambrosiozyma monospora</name>
    <name type="common">Yeast</name>
    <name type="synonym">Endomycopsis monosporus</name>
    <dbReference type="NCBI Taxonomy" id="43982"/>
    <lineage>
        <taxon>Eukaryota</taxon>
        <taxon>Fungi</taxon>
        <taxon>Dikarya</taxon>
        <taxon>Ascomycota</taxon>
        <taxon>Saccharomycotina</taxon>
        <taxon>Pichiomycetes</taxon>
        <taxon>Pichiales</taxon>
        <taxon>Pichiaceae</taxon>
        <taxon>Ambrosiozyma</taxon>
    </lineage>
</organism>
<comment type="caution">
    <text evidence="1">The sequence shown here is derived from an EMBL/GenBank/DDBJ whole genome shotgun (WGS) entry which is preliminary data.</text>
</comment>
<accession>A0ACB5SYQ5</accession>
<keyword evidence="2" id="KW-1185">Reference proteome</keyword>
<evidence type="ECO:0000313" key="2">
    <source>
        <dbReference type="Proteomes" id="UP001165064"/>
    </source>
</evidence>
<dbReference type="EMBL" id="BSXS01001611">
    <property type="protein sequence ID" value="GME76695.1"/>
    <property type="molecule type" value="Genomic_DNA"/>
</dbReference>
<dbReference type="Proteomes" id="UP001165064">
    <property type="component" value="Unassembled WGS sequence"/>
</dbReference>
<name>A0ACB5SYQ5_AMBMO</name>
<protein>
    <submittedName>
        <fullName evidence="1">Unnamed protein product</fullName>
    </submittedName>
</protein>